<comment type="caution">
    <text evidence="2">The sequence shown here is derived from an EMBL/GenBank/DDBJ whole genome shotgun (WGS) entry which is preliminary data.</text>
</comment>
<sequence length="267" mass="30014">MDNSKIDKLFREKLSTHESQPTNQAWEDLNSMLDNKQNKNKKTVYMVAAAIVFMILSSISFYFFNNENNVSEQPSLANSNEVIKPEEITQPDNIITPDETESLELIAKNTDEAKQPVDEQKLEVIDDEKTEYKVAKAEPIKNQHLNKNISKTENDNSKEIPEVLSEISPTEEIIAANIESEQPKEGFEDLQASVESVTISFPKVAANTRSSETTESIESTWGNDSVIESLTADSKVSKEGKKIFNSLKSTTNQLFAFNGKNKNKETE</sequence>
<keyword evidence="1" id="KW-0472">Membrane</keyword>
<keyword evidence="3" id="KW-1185">Reference proteome</keyword>
<evidence type="ECO:0000256" key="1">
    <source>
        <dbReference type="SAM" id="Phobius"/>
    </source>
</evidence>
<feature type="transmembrane region" description="Helical" evidence="1">
    <location>
        <begin position="44"/>
        <end position="64"/>
    </location>
</feature>
<keyword evidence="1" id="KW-1133">Transmembrane helix</keyword>
<name>A0A848J122_9BACT</name>
<dbReference type="AlphaFoldDB" id="A0A848J122"/>
<protein>
    <submittedName>
        <fullName evidence="2">Uncharacterized protein</fullName>
    </submittedName>
</protein>
<evidence type="ECO:0000313" key="2">
    <source>
        <dbReference type="EMBL" id="NMM49371.1"/>
    </source>
</evidence>
<evidence type="ECO:0000313" key="3">
    <source>
        <dbReference type="Proteomes" id="UP000559010"/>
    </source>
</evidence>
<dbReference type="RefSeq" id="WP_169682436.1">
    <property type="nucleotide sequence ID" value="NZ_JABBNU010000008.1"/>
</dbReference>
<dbReference type="Proteomes" id="UP000559010">
    <property type="component" value="Unassembled WGS sequence"/>
</dbReference>
<organism evidence="2 3">
    <name type="scientific">Marinigracilibium pacificum</name>
    <dbReference type="NCBI Taxonomy" id="2729599"/>
    <lineage>
        <taxon>Bacteria</taxon>
        <taxon>Pseudomonadati</taxon>
        <taxon>Bacteroidota</taxon>
        <taxon>Cytophagia</taxon>
        <taxon>Cytophagales</taxon>
        <taxon>Flammeovirgaceae</taxon>
        <taxon>Marinigracilibium</taxon>
    </lineage>
</organism>
<accession>A0A848J122</accession>
<reference evidence="2 3" key="1">
    <citation type="submission" date="2020-04" db="EMBL/GenBank/DDBJ databases">
        <title>Flammeovirgaceae bacterium KN852 isolated from deep sea.</title>
        <authorList>
            <person name="Zhang D.-C."/>
        </authorList>
    </citation>
    <scope>NUCLEOTIDE SEQUENCE [LARGE SCALE GENOMIC DNA]</scope>
    <source>
        <strain evidence="2 3">KN852</strain>
    </source>
</reference>
<gene>
    <name evidence="2" type="ORF">HH304_13250</name>
</gene>
<proteinExistence type="predicted"/>
<dbReference type="EMBL" id="JABBNU010000008">
    <property type="protein sequence ID" value="NMM49371.1"/>
    <property type="molecule type" value="Genomic_DNA"/>
</dbReference>
<keyword evidence="1" id="KW-0812">Transmembrane</keyword>